<dbReference type="Pfam" id="PF00814">
    <property type="entry name" value="TsaD"/>
    <property type="match status" value="1"/>
</dbReference>
<dbReference type="Gene3D" id="3.30.420.40">
    <property type="match status" value="1"/>
</dbReference>
<dbReference type="CDD" id="cd24032">
    <property type="entry name" value="ASKHA_NBD_TsaB"/>
    <property type="match status" value="1"/>
</dbReference>
<gene>
    <name evidence="2" type="primary">tsaB</name>
    <name evidence="2" type="ORF">ABNW52_13985</name>
</gene>
<dbReference type="NCBIfam" id="TIGR03725">
    <property type="entry name" value="T6A_YeaZ"/>
    <property type="match status" value="1"/>
</dbReference>
<dbReference type="GO" id="GO:0061711">
    <property type="term" value="F:tRNA N(6)-L-threonylcarbamoyladenine synthase activity"/>
    <property type="evidence" value="ECO:0007669"/>
    <property type="project" value="UniProtKB-EC"/>
</dbReference>
<sequence>MTHLLAFDCSNYNLSVALLSNQQLYRYHQTVKQGHSDLALIVIADLLQQAGISLQQLDAILFGKGPGAFTGLRIAAGIAAGLGTAANIPVHGITTLDAIALQLPQDTGIAVLDARMQEVYACRYQAGQAASITVGKPAELQLQAEDVLAGDAGSYFTGWPQRFITCEPLAEHYIQLFQRQPERYQGSDSANLLYVRDKVALTTAEQREQQRG</sequence>
<evidence type="ECO:0000259" key="1">
    <source>
        <dbReference type="Pfam" id="PF00814"/>
    </source>
</evidence>
<reference evidence="2" key="1">
    <citation type="submission" date="2024-06" db="EMBL/GenBank/DDBJ databases">
        <title>Genome sequence of Vogesella sp. MAHUQ-64.</title>
        <authorList>
            <person name="Huq M.A."/>
        </authorList>
    </citation>
    <scope>NUCLEOTIDE SEQUENCE</scope>
    <source>
        <strain evidence="2">MAHUQ-64</strain>
    </source>
</reference>
<dbReference type="InterPro" id="IPR043129">
    <property type="entry name" value="ATPase_NBD"/>
</dbReference>
<dbReference type="RefSeq" id="WP_349588973.1">
    <property type="nucleotide sequence ID" value="NZ_JBEFLD010000007.1"/>
</dbReference>
<accession>A0ABV1M844</accession>
<dbReference type="InterPro" id="IPR022496">
    <property type="entry name" value="T6A_TsaB"/>
</dbReference>
<evidence type="ECO:0000313" key="2">
    <source>
        <dbReference type="EMBL" id="MEQ6291725.1"/>
    </source>
</evidence>
<keyword evidence="2" id="KW-0012">Acyltransferase</keyword>
<dbReference type="EMBL" id="JBEFLD010000007">
    <property type="protein sequence ID" value="MEQ6291725.1"/>
    <property type="molecule type" value="Genomic_DNA"/>
</dbReference>
<dbReference type="SUPFAM" id="SSF53067">
    <property type="entry name" value="Actin-like ATPase domain"/>
    <property type="match status" value="1"/>
</dbReference>
<name>A0ABV1M844_9NEIS</name>
<dbReference type="EC" id="2.3.1.234" evidence="2"/>
<dbReference type="PANTHER" id="PTHR11735:SF11">
    <property type="entry name" value="TRNA THREONYLCARBAMOYLADENOSINE BIOSYNTHESIS PROTEIN TSAB"/>
    <property type="match status" value="1"/>
</dbReference>
<proteinExistence type="predicted"/>
<dbReference type="Proteomes" id="UP001433638">
    <property type="component" value="Unassembled WGS sequence"/>
</dbReference>
<organism evidence="2 3">
    <name type="scientific">Vogesella oryzagri</name>
    <dbReference type="NCBI Taxonomy" id="3160864"/>
    <lineage>
        <taxon>Bacteria</taxon>
        <taxon>Pseudomonadati</taxon>
        <taxon>Pseudomonadota</taxon>
        <taxon>Betaproteobacteria</taxon>
        <taxon>Neisseriales</taxon>
        <taxon>Chromobacteriaceae</taxon>
        <taxon>Vogesella</taxon>
    </lineage>
</organism>
<dbReference type="PANTHER" id="PTHR11735">
    <property type="entry name" value="TRNA N6-ADENOSINE THREONYLCARBAMOYLTRANSFERASE"/>
    <property type="match status" value="1"/>
</dbReference>
<dbReference type="InterPro" id="IPR000905">
    <property type="entry name" value="Gcp-like_dom"/>
</dbReference>
<protein>
    <submittedName>
        <fullName evidence="2">tRNA (Adenosine(37)-N6)-threonylcarbamoyltransferase complex dimerization subunit type 1 TsaB</fullName>
        <ecNumber evidence="2">2.3.1.234</ecNumber>
    </submittedName>
</protein>
<evidence type="ECO:0000313" key="3">
    <source>
        <dbReference type="Proteomes" id="UP001433638"/>
    </source>
</evidence>
<keyword evidence="3" id="KW-1185">Reference proteome</keyword>
<feature type="domain" description="Gcp-like" evidence="1">
    <location>
        <begin position="31"/>
        <end position="130"/>
    </location>
</feature>
<keyword evidence="2" id="KW-0808">Transferase</keyword>
<comment type="caution">
    <text evidence="2">The sequence shown here is derived from an EMBL/GenBank/DDBJ whole genome shotgun (WGS) entry which is preliminary data.</text>
</comment>